<evidence type="ECO:0000313" key="2">
    <source>
        <dbReference type="Proteomes" id="UP000268623"/>
    </source>
</evidence>
<reference evidence="1 2" key="1">
    <citation type="submission" date="2018-08" db="EMBL/GenBank/DDBJ databases">
        <title>Genome sequence of Methylocystis hirsuta CSC1, a methanotroph able to accumulate PHAs.</title>
        <authorList>
            <person name="Bordel S."/>
            <person name="Rodriguez E."/>
            <person name="Gancedo J."/>
            <person name="Munoz R."/>
        </authorList>
    </citation>
    <scope>NUCLEOTIDE SEQUENCE [LARGE SCALE GENOMIC DNA]</scope>
    <source>
        <strain evidence="1 2">CSC1</strain>
    </source>
</reference>
<protein>
    <submittedName>
        <fullName evidence="1">Uncharacterized protein</fullName>
    </submittedName>
</protein>
<dbReference type="Proteomes" id="UP000268623">
    <property type="component" value="Unassembled WGS sequence"/>
</dbReference>
<dbReference type="AlphaFoldDB" id="A0A3M9XM71"/>
<accession>A0A3M9XM71</accession>
<evidence type="ECO:0000313" key="1">
    <source>
        <dbReference type="EMBL" id="RNJ48856.1"/>
    </source>
</evidence>
<name>A0A3M9XM71_9HYPH</name>
<comment type="caution">
    <text evidence="1">The sequence shown here is derived from an EMBL/GenBank/DDBJ whole genome shotgun (WGS) entry which is preliminary data.</text>
</comment>
<keyword evidence="2" id="KW-1185">Reference proteome</keyword>
<proteinExistence type="predicted"/>
<organism evidence="1 2">
    <name type="scientific">Methylocystis hirsuta</name>
    <dbReference type="NCBI Taxonomy" id="369798"/>
    <lineage>
        <taxon>Bacteria</taxon>
        <taxon>Pseudomonadati</taxon>
        <taxon>Pseudomonadota</taxon>
        <taxon>Alphaproteobacteria</taxon>
        <taxon>Hyphomicrobiales</taxon>
        <taxon>Methylocystaceae</taxon>
        <taxon>Methylocystis</taxon>
    </lineage>
</organism>
<sequence length="98" mass="11170">MAQGLAALGRIRSLKCLEDGAWYKRAFTRGQRRRFGVAGIFRRKARMRGPVDLYASHSQNWLGGRRRFSGHGRFGEKVWEALQVAFKPYPASISCARL</sequence>
<gene>
    <name evidence="1" type="ORF">D1O30_03715</name>
</gene>
<dbReference type="EMBL" id="QWDD01000001">
    <property type="protein sequence ID" value="RNJ48856.1"/>
    <property type="molecule type" value="Genomic_DNA"/>
</dbReference>